<dbReference type="NCBIfam" id="TIGR01979">
    <property type="entry name" value="sufS"/>
    <property type="match status" value="1"/>
</dbReference>
<dbReference type="STRING" id="582680.RS86_01296"/>
<comment type="function">
    <text evidence="8">Catalyzes the removal of elemental sulfur and selenium atoms from L-cysteine, L-cystine, L-selenocysteine, and L-selenocystine to produce L-alanine.</text>
</comment>
<dbReference type="PATRIC" id="fig|582680.6.peg.1333"/>
<comment type="cofactor">
    <cofactor evidence="1 7">
        <name>pyridoxal 5'-phosphate</name>
        <dbReference type="ChEBI" id="CHEBI:597326"/>
    </cofactor>
</comment>
<dbReference type="PANTHER" id="PTHR43586:SF8">
    <property type="entry name" value="CYSTEINE DESULFURASE 1, CHLOROPLASTIC"/>
    <property type="match status" value="1"/>
</dbReference>
<dbReference type="EC" id="2.8.1.7" evidence="3 8"/>
<dbReference type="PROSITE" id="PS00595">
    <property type="entry name" value="AA_TRANSFER_CLASS_5"/>
    <property type="match status" value="1"/>
</dbReference>
<gene>
    <name evidence="10" type="primary">csd</name>
    <name evidence="10" type="ORF">RS86_01296</name>
</gene>
<evidence type="ECO:0000256" key="7">
    <source>
        <dbReference type="RuleBase" id="RU004504"/>
    </source>
</evidence>
<dbReference type="CDD" id="cd06453">
    <property type="entry name" value="SufS_like"/>
    <property type="match status" value="1"/>
</dbReference>
<keyword evidence="11" id="KW-1185">Reference proteome</keyword>
<comment type="caution">
    <text evidence="10">The sequence shown here is derived from an EMBL/GenBank/DDBJ whole genome shotgun (WGS) entry which is preliminary data.</text>
</comment>
<comment type="catalytic activity">
    <reaction evidence="6 8">
        <text>(sulfur carrier)-H + L-cysteine = (sulfur carrier)-SH + L-alanine</text>
        <dbReference type="Rhea" id="RHEA:43892"/>
        <dbReference type="Rhea" id="RHEA-COMP:14737"/>
        <dbReference type="Rhea" id="RHEA-COMP:14739"/>
        <dbReference type="ChEBI" id="CHEBI:29917"/>
        <dbReference type="ChEBI" id="CHEBI:35235"/>
        <dbReference type="ChEBI" id="CHEBI:57972"/>
        <dbReference type="ChEBI" id="CHEBI:64428"/>
        <dbReference type="EC" id="2.8.1.7"/>
    </reaction>
</comment>
<evidence type="ECO:0000256" key="5">
    <source>
        <dbReference type="ARBA" id="ARBA00022898"/>
    </source>
</evidence>
<comment type="similarity">
    <text evidence="2 8">Belongs to the class-V pyridoxal-phosphate-dependent aminotransferase family. Csd subfamily.</text>
</comment>
<organism evidence="10 11">
    <name type="scientific">Microbacterium azadirachtae</name>
    <dbReference type="NCBI Taxonomy" id="582680"/>
    <lineage>
        <taxon>Bacteria</taxon>
        <taxon>Bacillati</taxon>
        <taxon>Actinomycetota</taxon>
        <taxon>Actinomycetes</taxon>
        <taxon>Micrococcales</taxon>
        <taxon>Microbacteriaceae</taxon>
        <taxon>Microbacterium</taxon>
    </lineage>
</organism>
<keyword evidence="4 8" id="KW-0808">Transferase</keyword>
<dbReference type="InterPro" id="IPR010970">
    <property type="entry name" value="Cys_dSase_SufS"/>
</dbReference>
<dbReference type="GO" id="GO:0030170">
    <property type="term" value="F:pyridoxal phosphate binding"/>
    <property type="evidence" value="ECO:0007669"/>
    <property type="project" value="UniProtKB-UniRule"/>
</dbReference>
<protein>
    <recommendedName>
        <fullName evidence="3 8">Cysteine desulfurase</fullName>
        <ecNumber evidence="3 8">2.8.1.7</ecNumber>
    </recommendedName>
</protein>
<reference evidence="10 11" key="1">
    <citation type="submission" date="2015-02" db="EMBL/GenBank/DDBJ databases">
        <title>Draft genome sequences of ten Microbacterium spp. with emphasis on heavy metal contaminated environments.</title>
        <authorList>
            <person name="Corretto E."/>
        </authorList>
    </citation>
    <scope>NUCLEOTIDE SEQUENCE [LARGE SCALE GENOMIC DNA]</scope>
    <source>
        <strain evidence="10 11">ARN176</strain>
    </source>
</reference>
<dbReference type="Pfam" id="PF00266">
    <property type="entry name" value="Aminotran_5"/>
    <property type="match status" value="1"/>
</dbReference>
<dbReference type="InterPro" id="IPR000192">
    <property type="entry name" value="Aminotrans_V_dom"/>
</dbReference>
<dbReference type="AlphaFoldDB" id="A0A0F0LNL8"/>
<evidence type="ECO:0000256" key="1">
    <source>
        <dbReference type="ARBA" id="ARBA00001933"/>
    </source>
</evidence>
<evidence type="ECO:0000256" key="6">
    <source>
        <dbReference type="ARBA" id="ARBA00050776"/>
    </source>
</evidence>
<keyword evidence="5 8" id="KW-0663">Pyridoxal phosphate</keyword>
<proteinExistence type="inferred from homology"/>
<dbReference type="GO" id="GO:0006534">
    <property type="term" value="P:cysteine metabolic process"/>
    <property type="evidence" value="ECO:0007669"/>
    <property type="project" value="UniProtKB-UniRule"/>
</dbReference>
<feature type="domain" description="Aminotransferase class V" evidence="9">
    <location>
        <begin position="29"/>
        <end position="409"/>
    </location>
</feature>
<evidence type="ECO:0000256" key="2">
    <source>
        <dbReference type="ARBA" id="ARBA00010447"/>
    </source>
</evidence>
<evidence type="ECO:0000256" key="8">
    <source>
        <dbReference type="RuleBase" id="RU004506"/>
    </source>
</evidence>
<dbReference type="EMBL" id="JYIX01000031">
    <property type="protein sequence ID" value="KJL33860.1"/>
    <property type="molecule type" value="Genomic_DNA"/>
</dbReference>
<dbReference type="InterPro" id="IPR015421">
    <property type="entry name" value="PyrdxlP-dep_Trfase_major"/>
</dbReference>
<evidence type="ECO:0000259" key="9">
    <source>
        <dbReference type="Pfam" id="PF00266"/>
    </source>
</evidence>
<evidence type="ECO:0000256" key="3">
    <source>
        <dbReference type="ARBA" id="ARBA00012239"/>
    </source>
</evidence>
<dbReference type="InterPro" id="IPR015422">
    <property type="entry name" value="PyrdxlP-dep_Trfase_small"/>
</dbReference>
<dbReference type="PANTHER" id="PTHR43586">
    <property type="entry name" value="CYSTEINE DESULFURASE"/>
    <property type="match status" value="1"/>
</dbReference>
<dbReference type="GO" id="GO:0031071">
    <property type="term" value="F:cysteine desulfurase activity"/>
    <property type="evidence" value="ECO:0007669"/>
    <property type="project" value="UniProtKB-UniRule"/>
</dbReference>
<sequence>MSSPALDVAAVRADFPLLAESVNGAPLAYLDSAATSQKPRVVLDAERDFLERSNAAVHRGAHTLAAEATELYEDARAAVAGFVGADADDLVWTHGATEGLNLVAYAIGNATAGRGLPESARFALQPGDELVVTEAEHHANIVPWQELAARTGAVLRVIRIRDDGSLDLDHAAEVIGSRTRVVAFTHVSNVLGIVNPVAEIVALAQPVGALTVLDACQSAPHVPLDLPGLGVDLAVFSGHKMQGPYGIGGLYGRREVLQALPPFLTGGSMITRVTFERTEFLPPPQRFEAGTQPVSQAIALAAAVRYLDGLGMDAVHAHEKELERRLRTGLGAIDGVRLLGAADGAERVALQSFVVDGVHAHDVGQFLDSRGVAVRVGHHCAAPVHARLGVTASVRASAALYNTADEVDRMLDAVSGVRAFFGVSGSAEDQEVHHACDALSDRRESK</sequence>
<dbReference type="InterPro" id="IPR015424">
    <property type="entry name" value="PyrdxlP-dep_Trfase"/>
</dbReference>
<dbReference type="RefSeq" id="WP_082076627.1">
    <property type="nucleotide sequence ID" value="NZ_JYIX01000031.1"/>
</dbReference>
<dbReference type="InterPro" id="IPR020578">
    <property type="entry name" value="Aminotrans_V_PyrdxlP_BS"/>
</dbReference>
<evidence type="ECO:0000313" key="11">
    <source>
        <dbReference type="Proteomes" id="UP000033740"/>
    </source>
</evidence>
<dbReference type="SUPFAM" id="SSF53383">
    <property type="entry name" value="PLP-dependent transferases"/>
    <property type="match status" value="1"/>
</dbReference>
<accession>A0A0F0LNL8</accession>
<dbReference type="Gene3D" id="3.90.1150.10">
    <property type="entry name" value="Aspartate Aminotransferase, domain 1"/>
    <property type="match status" value="1"/>
</dbReference>
<dbReference type="Gene3D" id="3.40.640.10">
    <property type="entry name" value="Type I PLP-dependent aspartate aminotransferase-like (Major domain)"/>
    <property type="match status" value="1"/>
</dbReference>
<dbReference type="Proteomes" id="UP000033740">
    <property type="component" value="Unassembled WGS sequence"/>
</dbReference>
<evidence type="ECO:0000313" key="10">
    <source>
        <dbReference type="EMBL" id="KJL33860.1"/>
    </source>
</evidence>
<name>A0A0F0LNL8_9MICO</name>
<evidence type="ECO:0000256" key="4">
    <source>
        <dbReference type="ARBA" id="ARBA00022679"/>
    </source>
</evidence>